<organism evidence="2 3">
    <name type="scientific">Lentzea flava</name>
    <dbReference type="NCBI Taxonomy" id="103732"/>
    <lineage>
        <taxon>Bacteria</taxon>
        <taxon>Bacillati</taxon>
        <taxon>Actinomycetota</taxon>
        <taxon>Actinomycetes</taxon>
        <taxon>Pseudonocardiales</taxon>
        <taxon>Pseudonocardiaceae</taxon>
        <taxon>Lentzea</taxon>
    </lineage>
</organism>
<evidence type="ECO:0000256" key="1">
    <source>
        <dbReference type="SAM" id="Phobius"/>
    </source>
</evidence>
<evidence type="ECO:0000313" key="2">
    <source>
        <dbReference type="EMBL" id="GGU45461.1"/>
    </source>
</evidence>
<evidence type="ECO:0000313" key="3">
    <source>
        <dbReference type="Proteomes" id="UP000649573"/>
    </source>
</evidence>
<accession>A0ABQ2UN08</accession>
<keyword evidence="3" id="KW-1185">Reference proteome</keyword>
<feature type="transmembrane region" description="Helical" evidence="1">
    <location>
        <begin position="40"/>
        <end position="65"/>
    </location>
</feature>
<sequence length="138" mass="14720">MIRALVGAVAGAIAGAGFYLSWWIWFPTLCEPDDGPGCGVAVIAMLPVFLCGWMLVGSTLVFLTLKVLKRRSPWPAAGLGCALWVPLWFVFVLVAMVMTVWREAGLIGVPVVSYLLGAVFTGREPRSSAHGDEVAATP</sequence>
<reference evidence="3" key="1">
    <citation type="journal article" date="2019" name="Int. J. Syst. Evol. Microbiol.">
        <title>The Global Catalogue of Microorganisms (GCM) 10K type strain sequencing project: providing services to taxonomists for standard genome sequencing and annotation.</title>
        <authorList>
            <consortium name="The Broad Institute Genomics Platform"/>
            <consortium name="The Broad Institute Genome Sequencing Center for Infectious Disease"/>
            <person name="Wu L."/>
            <person name="Ma J."/>
        </authorList>
    </citation>
    <scope>NUCLEOTIDE SEQUENCE [LARGE SCALE GENOMIC DNA]</scope>
    <source>
        <strain evidence="3">JCM 3296</strain>
    </source>
</reference>
<protein>
    <submittedName>
        <fullName evidence="2">Uncharacterized protein</fullName>
    </submittedName>
</protein>
<dbReference type="EMBL" id="BMRE01000018">
    <property type="protein sequence ID" value="GGU45461.1"/>
    <property type="molecule type" value="Genomic_DNA"/>
</dbReference>
<comment type="caution">
    <text evidence="2">The sequence shown here is derived from an EMBL/GenBank/DDBJ whole genome shotgun (WGS) entry which is preliminary data.</text>
</comment>
<feature type="transmembrane region" description="Helical" evidence="1">
    <location>
        <begin position="104"/>
        <end position="122"/>
    </location>
</feature>
<name>A0ABQ2UN08_9PSEU</name>
<keyword evidence="1" id="KW-0812">Transmembrane</keyword>
<keyword evidence="1" id="KW-0472">Membrane</keyword>
<feature type="transmembrane region" description="Helical" evidence="1">
    <location>
        <begin position="5"/>
        <end position="25"/>
    </location>
</feature>
<feature type="transmembrane region" description="Helical" evidence="1">
    <location>
        <begin position="77"/>
        <end position="98"/>
    </location>
</feature>
<keyword evidence="1" id="KW-1133">Transmembrane helix</keyword>
<dbReference type="RefSeq" id="WP_189255435.1">
    <property type="nucleotide sequence ID" value="NZ_BMRE01000018.1"/>
</dbReference>
<proteinExistence type="predicted"/>
<gene>
    <name evidence="2" type="ORF">GCM10010178_42340</name>
</gene>
<dbReference type="Proteomes" id="UP000649573">
    <property type="component" value="Unassembled WGS sequence"/>
</dbReference>